<organism evidence="1 2">
    <name type="scientific">Paramecium pentaurelia</name>
    <dbReference type="NCBI Taxonomy" id="43138"/>
    <lineage>
        <taxon>Eukaryota</taxon>
        <taxon>Sar</taxon>
        <taxon>Alveolata</taxon>
        <taxon>Ciliophora</taxon>
        <taxon>Intramacronucleata</taxon>
        <taxon>Oligohymenophorea</taxon>
        <taxon>Peniculida</taxon>
        <taxon>Parameciidae</taxon>
        <taxon>Paramecium</taxon>
    </lineage>
</organism>
<sequence>MNSILQNVQKFRVQDILTLLNFPLADKSILNDIDVYRFGNNQKIKRGCYGCYGDVEGIRYIVLNCLLGKITDLALLDFCQDFSNEIRTGRSRYREYCQENQDQLLQQSFYVVIENTILYGYYNY</sequence>
<reference evidence="1" key="1">
    <citation type="submission" date="2021-01" db="EMBL/GenBank/DDBJ databases">
        <authorList>
            <consortium name="Genoscope - CEA"/>
            <person name="William W."/>
        </authorList>
    </citation>
    <scope>NUCLEOTIDE SEQUENCE</scope>
</reference>
<keyword evidence="2" id="KW-1185">Reference proteome</keyword>
<accession>A0A8S1WY16</accession>
<evidence type="ECO:0000313" key="1">
    <source>
        <dbReference type="EMBL" id="CAD8190756.1"/>
    </source>
</evidence>
<dbReference type="EMBL" id="CAJJDO010000097">
    <property type="protein sequence ID" value="CAD8190756.1"/>
    <property type="molecule type" value="Genomic_DNA"/>
</dbReference>
<evidence type="ECO:0000313" key="2">
    <source>
        <dbReference type="Proteomes" id="UP000689195"/>
    </source>
</evidence>
<comment type="caution">
    <text evidence="1">The sequence shown here is derived from an EMBL/GenBank/DDBJ whole genome shotgun (WGS) entry which is preliminary data.</text>
</comment>
<name>A0A8S1WY16_9CILI</name>
<dbReference type="AlphaFoldDB" id="A0A8S1WY16"/>
<protein>
    <submittedName>
        <fullName evidence="1">Uncharacterized protein</fullName>
    </submittedName>
</protein>
<dbReference type="Proteomes" id="UP000689195">
    <property type="component" value="Unassembled WGS sequence"/>
</dbReference>
<proteinExistence type="predicted"/>
<gene>
    <name evidence="1" type="ORF">PPENT_87.1.T0970101</name>
</gene>